<name>Q08P70_STIAD</name>
<proteinExistence type="predicted"/>
<feature type="transmembrane region" description="Helical" evidence="2">
    <location>
        <begin position="168"/>
        <end position="193"/>
    </location>
</feature>
<protein>
    <recommendedName>
        <fullName evidence="5">Yip1 domain-containing protein</fullName>
    </recommendedName>
</protein>
<feature type="transmembrane region" description="Helical" evidence="2">
    <location>
        <begin position="200"/>
        <end position="221"/>
    </location>
</feature>
<feature type="compositionally biased region" description="Polar residues" evidence="1">
    <location>
        <begin position="262"/>
        <end position="278"/>
    </location>
</feature>
<evidence type="ECO:0000256" key="2">
    <source>
        <dbReference type="SAM" id="Phobius"/>
    </source>
</evidence>
<evidence type="ECO:0008006" key="5">
    <source>
        <dbReference type="Google" id="ProtNLM"/>
    </source>
</evidence>
<reference evidence="3 4" key="1">
    <citation type="submission" date="2006-04" db="EMBL/GenBank/DDBJ databases">
        <authorList>
            <person name="Nierman W.C."/>
        </authorList>
    </citation>
    <scope>NUCLEOTIDE SEQUENCE [LARGE SCALE GENOMIC DNA]</scope>
    <source>
        <strain evidence="3 4">DW4/3-1</strain>
    </source>
</reference>
<organism evidence="3 4">
    <name type="scientific">Stigmatella aurantiaca (strain DW4/3-1)</name>
    <dbReference type="NCBI Taxonomy" id="378806"/>
    <lineage>
        <taxon>Bacteria</taxon>
        <taxon>Pseudomonadati</taxon>
        <taxon>Myxococcota</taxon>
        <taxon>Myxococcia</taxon>
        <taxon>Myxococcales</taxon>
        <taxon>Cystobacterineae</taxon>
        <taxon>Archangiaceae</taxon>
        <taxon>Stigmatella</taxon>
    </lineage>
</organism>
<gene>
    <name evidence="3" type="ORF">STIAU_1819</name>
</gene>
<feature type="transmembrane region" description="Helical" evidence="2">
    <location>
        <begin position="69"/>
        <end position="88"/>
    </location>
</feature>
<comment type="caution">
    <text evidence="3">The sequence shown here is derived from an EMBL/GenBank/DDBJ whole genome shotgun (WGS) entry which is preliminary data.</text>
</comment>
<evidence type="ECO:0000313" key="4">
    <source>
        <dbReference type="Proteomes" id="UP000032702"/>
    </source>
</evidence>
<feature type="transmembrane region" description="Helical" evidence="2">
    <location>
        <begin position="100"/>
        <end position="119"/>
    </location>
</feature>
<feature type="transmembrane region" description="Helical" evidence="2">
    <location>
        <begin position="131"/>
        <end position="156"/>
    </location>
</feature>
<evidence type="ECO:0000313" key="3">
    <source>
        <dbReference type="EMBL" id="EAU62278.1"/>
    </source>
</evidence>
<dbReference type="Proteomes" id="UP000032702">
    <property type="component" value="Unassembled WGS sequence"/>
</dbReference>
<keyword evidence="2" id="KW-0472">Membrane</keyword>
<accession>Q08P70</accession>
<dbReference type="EMBL" id="AAMD01000253">
    <property type="protein sequence ID" value="EAU62278.1"/>
    <property type="molecule type" value="Genomic_DNA"/>
</dbReference>
<dbReference type="AlphaFoldDB" id="Q08P70"/>
<keyword evidence="2" id="KW-0812">Transmembrane</keyword>
<sequence length="278" mass="29137">MCPRRRALPVLRPTMSTSSEPLPFVPSSSIALAPSGMLRTAELLLRNPSAVLAQVQAGGAELRELPLRLALCALAGFGAFGFLLGFTRSPLAGLAAAPKLMLVGLGSLAVCLPALHVYGRLLGARLTALQAVCEALVALGTTGLTLLGLCPVWLVFANIVNHPPTGYFHVMLGSLVFLGLAALRGIAVLVGALRLQGRTVLHLLAWTALYGMVGMQMAWVVRPFVGTPGSPTAAFRPLESSAFDAATTLLRSNLDSLDGRPPSSSNDETETFQSEESL</sequence>
<keyword evidence="2" id="KW-1133">Transmembrane helix</keyword>
<evidence type="ECO:0000256" key="1">
    <source>
        <dbReference type="SAM" id="MobiDB-lite"/>
    </source>
</evidence>
<feature type="region of interest" description="Disordered" evidence="1">
    <location>
        <begin position="253"/>
        <end position="278"/>
    </location>
</feature>